<reference evidence="4 5" key="1">
    <citation type="submission" date="2020-04" db="EMBL/GenBank/DDBJ databases">
        <title>Perkinsus olseni comparative genomics.</title>
        <authorList>
            <person name="Bogema D.R."/>
        </authorList>
    </citation>
    <scope>NUCLEOTIDE SEQUENCE [LARGE SCALE GENOMIC DNA]</scope>
    <source>
        <strain evidence="2">ATCC PRA-179</strain>
        <strain evidence="3">ATCC PRA-31</strain>
    </source>
</reference>
<dbReference type="EMBL" id="JABAHT010000015">
    <property type="protein sequence ID" value="KAF4670065.1"/>
    <property type="molecule type" value="Genomic_DNA"/>
</dbReference>
<dbReference type="Proteomes" id="UP000570595">
    <property type="component" value="Unassembled WGS sequence"/>
</dbReference>
<evidence type="ECO:0000313" key="2">
    <source>
        <dbReference type="EMBL" id="KAF4670065.1"/>
    </source>
</evidence>
<feature type="signal peptide" evidence="1">
    <location>
        <begin position="1"/>
        <end position="16"/>
    </location>
</feature>
<gene>
    <name evidence="3" type="ORF">FOL46_000116</name>
    <name evidence="2" type="ORF">FOZ61_001895</name>
</gene>
<organism evidence="3 5">
    <name type="scientific">Perkinsus olseni</name>
    <name type="common">Perkinsus atlanticus</name>
    <dbReference type="NCBI Taxonomy" id="32597"/>
    <lineage>
        <taxon>Eukaryota</taxon>
        <taxon>Sar</taxon>
        <taxon>Alveolata</taxon>
        <taxon>Perkinsozoa</taxon>
        <taxon>Perkinsea</taxon>
        <taxon>Perkinsida</taxon>
        <taxon>Perkinsidae</taxon>
        <taxon>Perkinsus</taxon>
    </lineage>
</organism>
<sequence>MRIWLLYLAVAPAALGIAMREFLECESPKFDPRWMHLSALSSHYFKHIASVNVSELLTLATELADDQQFSAELLPTLRVFYLALAGGDAADIQIPPGPCGCVLGFFTAVWLQFELSGRDSGLLGLILKYDYVREVGFFSETNSWQDFPYMDFVTSAARGRLARYERPPEYSRISYALSRPIDGHQVEGDGVHVLVVGEHLSLSLEVTSALVASFPKKDFTFDYHGHYAYCEAGQGIQDCSDPCNKVMKDFIGRNQRCREGHPGTGMGVDEFSVQLKACLPDVIEWDLVIATRSASISLGAWQVFRGIPLLAISGGPLTFGLSRGDENRVMEFVRDPPSNVVFGEVGSTLSDAMGQLLAIRTTPVPSACFYTGSGADAESPRTGWEEVVVFRPRWFASCNQGALFSSMMVELFDEAGLSGRLMILPHDSPDMVSYQQFASERPLVVLFPDNTSKRALYDFYNMCLPVLVPSTELAVEVMRGTMSFNEMQSIFAPLGYNLTRIFIQGSDDIPGISRAYEASEFRRYPHLLRFGSIREMVEIAKDTARVERAVRGSCGHVRDVIEPATAAFYEASLGEVLGRVEMDSHPA</sequence>
<protein>
    <submittedName>
        <fullName evidence="3">Uncharacterized protein</fullName>
    </submittedName>
</protein>
<dbReference type="EMBL" id="JABANN010000010">
    <property type="protein sequence ID" value="KAF4675788.1"/>
    <property type="molecule type" value="Genomic_DNA"/>
</dbReference>
<evidence type="ECO:0000313" key="4">
    <source>
        <dbReference type="Proteomes" id="UP000570595"/>
    </source>
</evidence>
<evidence type="ECO:0000313" key="3">
    <source>
        <dbReference type="EMBL" id="KAF4675788.1"/>
    </source>
</evidence>
<dbReference type="OrthoDB" id="419709at2759"/>
<keyword evidence="1" id="KW-0732">Signal</keyword>
<proteinExistence type="predicted"/>
<name>A0A7J6MW06_PEROL</name>
<evidence type="ECO:0000256" key="1">
    <source>
        <dbReference type="SAM" id="SignalP"/>
    </source>
</evidence>
<dbReference type="AlphaFoldDB" id="A0A7J6MW06"/>
<accession>A0A7J6MW06</accession>
<evidence type="ECO:0000313" key="5">
    <source>
        <dbReference type="Proteomes" id="UP000572268"/>
    </source>
</evidence>
<feature type="chain" id="PRO_5036400609" evidence="1">
    <location>
        <begin position="17"/>
        <end position="587"/>
    </location>
</feature>
<comment type="caution">
    <text evidence="3">The sequence shown here is derived from an EMBL/GenBank/DDBJ whole genome shotgun (WGS) entry which is preliminary data.</text>
</comment>
<dbReference type="Proteomes" id="UP000572268">
    <property type="component" value="Unassembled WGS sequence"/>
</dbReference>